<dbReference type="PROSITE" id="PS51257">
    <property type="entry name" value="PROKAR_LIPOPROTEIN"/>
    <property type="match status" value="1"/>
</dbReference>
<dbReference type="PROSITE" id="PS51174">
    <property type="entry name" value="BARWIN_3"/>
    <property type="match status" value="1"/>
</dbReference>
<feature type="signal peptide" evidence="3">
    <location>
        <begin position="1"/>
        <end position="23"/>
    </location>
</feature>
<proteinExistence type="predicted"/>
<comment type="caution">
    <text evidence="5">The sequence shown here is derived from an EMBL/GenBank/DDBJ whole genome shotgun (WGS) entry which is preliminary data.</text>
</comment>
<reference evidence="5" key="1">
    <citation type="submission" date="2020-11" db="EMBL/GenBank/DDBJ databases">
        <title>Chlorella ohadii genome sequencing and assembly.</title>
        <authorList>
            <person name="Murik O."/>
            <person name="Treves H."/>
            <person name="Kedem I."/>
            <person name="Shotland Y."/>
            <person name="Kaplan A."/>
        </authorList>
    </citation>
    <scope>NUCLEOTIDE SEQUENCE</scope>
    <source>
        <strain evidence="5">1</strain>
    </source>
</reference>
<dbReference type="AlphaFoldDB" id="A0AAD5DXG3"/>
<dbReference type="EMBL" id="JADXDR010000033">
    <property type="protein sequence ID" value="KAI7844194.1"/>
    <property type="molecule type" value="Genomic_DNA"/>
</dbReference>
<keyword evidence="3" id="KW-0732">Signal</keyword>
<feature type="chain" id="PRO_5042165727" description="Barwin domain-containing protein" evidence="3">
    <location>
        <begin position="24"/>
        <end position="300"/>
    </location>
</feature>
<dbReference type="SUPFAM" id="SSF50685">
    <property type="entry name" value="Barwin-like endoglucanases"/>
    <property type="match status" value="1"/>
</dbReference>
<dbReference type="GO" id="GO:0042742">
    <property type="term" value="P:defense response to bacterium"/>
    <property type="evidence" value="ECO:0007669"/>
    <property type="project" value="InterPro"/>
</dbReference>
<evidence type="ECO:0000256" key="1">
    <source>
        <dbReference type="ARBA" id="ARBA00023157"/>
    </source>
</evidence>
<evidence type="ECO:0000313" key="6">
    <source>
        <dbReference type="Proteomes" id="UP001205105"/>
    </source>
</evidence>
<gene>
    <name evidence="5" type="ORF">COHA_002328</name>
</gene>
<dbReference type="Proteomes" id="UP001205105">
    <property type="component" value="Unassembled WGS sequence"/>
</dbReference>
<dbReference type="PANTHER" id="PTHR46351">
    <property type="entry name" value="WOUND-INDUCED PROTEIN WIN2"/>
    <property type="match status" value="1"/>
</dbReference>
<evidence type="ECO:0000259" key="4">
    <source>
        <dbReference type="PROSITE" id="PS51174"/>
    </source>
</evidence>
<dbReference type="GO" id="GO:0004540">
    <property type="term" value="F:RNA nuclease activity"/>
    <property type="evidence" value="ECO:0007669"/>
    <property type="project" value="InterPro"/>
</dbReference>
<evidence type="ECO:0000313" key="5">
    <source>
        <dbReference type="EMBL" id="KAI7844194.1"/>
    </source>
</evidence>
<dbReference type="Gene3D" id="2.40.40.10">
    <property type="entry name" value="RlpA-like domain"/>
    <property type="match status" value="1"/>
</dbReference>
<sequence length="300" mass="31629">MCSRVLLLAAALALACLALGAQARDLQQVGDEAEALIAQQVAAQEEKIQNYREFEQDHNDAQEQTAASGGRKGGRGKKGRHNTDGGSGGSSGGIEVTDGTDGGSGDGASNPWYGRDPSDLSKAEKRKARREAKKLGMSLDEYLGWTGGSGSGDGSSYEEEAPRKKGRKGRRSGPADDSADVPVTKGRRGRGGKGGKRATYHYYSPQYETSQLYCADAFRGKEAGLLGRPWTAWCVGAMKQSYCGRCVRVTNLATGDSVEMTVVDACGTGGVDMDPIGFNAIDGDGAGVRDGHMMVDVEWC</sequence>
<accession>A0AAD5DXG3</accession>
<evidence type="ECO:0000256" key="3">
    <source>
        <dbReference type="SAM" id="SignalP"/>
    </source>
</evidence>
<feature type="region of interest" description="Disordered" evidence="2">
    <location>
        <begin position="56"/>
        <end position="197"/>
    </location>
</feature>
<organism evidence="5 6">
    <name type="scientific">Chlorella ohadii</name>
    <dbReference type="NCBI Taxonomy" id="2649997"/>
    <lineage>
        <taxon>Eukaryota</taxon>
        <taxon>Viridiplantae</taxon>
        <taxon>Chlorophyta</taxon>
        <taxon>core chlorophytes</taxon>
        <taxon>Trebouxiophyceae</taxon>
        <taxon>Chlorellales</taxon>
        <taxon>Chlorellaceae</taxon>
        <taxon>Chlorella clade</taxon>
        <taxon>Chlorella</taxon>
    </lineage>
</organism>
<dbReference type="InterPro" id="IPR036908">
    <property type="entry name" value="RlpA-like_sf"/>
</dbReference>
<dbReference type="Pfam" id="PF00967">
    <property type="entry name" value="Barwin"/>
    <property type="match status" value="1"/>
</dbReference>
<feature type="compositionally biased region" description="Basic residues" evidence="2">
    <location>
        <begin position="185"/>
        <end position="197"/>
    </location>
</feature>
<dbReference type="PRINTS" id="PR00602">
    <property type="entry name" value="BARWIN"/>
</dbReference>
<dbReference type="GO" id="GO:0050832">
    <property type="term" value="P:defense response to fungus"/>
    <property type="evidence" value="ECO:0007669"/>
    <property type="project" value="InterPro"/>
</dbReference>
<keyword evidence="6" id="KW-1185">Reference proteome</keyword>
<dbReference type="InterPro" id="IPR001153">
    <property type="entry name" value="Barwin_dom"/>
</dbReference>
<evidence type="ECO:0000256" key="2">
    <source>
        <dbReference type="SAM" id="MobiDB-lite"/>
    </source>
</evidence>
<dbReference type="InterPro" id="IPR044301">
    <property type="entry name" value="PR4"/>
</dbReference>
<dbReference type="PANTHER" id="PTHR46351:SF3">
    <property type="entry name" value="WOUND-INDUCED PROTEIN WIN2"/>
    <property type="match status" value="1"/>
</dbReference>
<protein>
    <recommendedName>
        <fullName evidence="4">Barwin domain-containing protein</fullName>
    </recommendedName>
</protein>
<name>A0AAD5DXG3_9CHLO</name>
<feature type="domain" description="Barwin" evidence="4">
    <location>
        <begin position="191"/>
        <end position="300"/>
    </location>
</feature>
<keyword evidence="1" id="KW-1015">Disulfide bond</keyword>